<evidence type="ECO:0000259" key="2">
    <source>
        <dbReference type="Pfam" id="PF25333"/>
    </source>
</evidence>
<accession>A0A978UCQ7</accession>
<keyword evidence="1" id="KW-0812">Transmembrane</keyword>
<reference evidence="3" key="1">
    <citation type="journal article" date="2021" name="Front. Plant Sci.">
        <title>Chromosome-Scale Genome Assembly for Chinese Sour Jujube and Insights Into Its Genome Evolution and Domestication Signature.</title>
        <authorList>
            <person name="Shen L.-Y."/>
            <person name="Luo H."/>
            <person name="Wang X.-L."/>
            <person name="Wang X.-M."/>
            <person name="Qiu X.-J."/>
            <person name="Liu H."/>
            <person name="Zhou S.-S."/>
            <person name="Jia K.-H."/>
            <person name="Nie S."/>
            <person name="Bao Y.-T."/>
            <person name="Zhang R.-G."/>
            <person name="Yun Q.-Z."/>
            <person name="Chai Y.-H."/>
            <person name="Lu J.-Y."/>
            <person name="Li Y."/>
            <person name="Zhao S.-W."/>
            <person name="Mao J.-F."/>
            <person name="Jia S.-G."/>
            <person name="Mao Y.-M."/>
        </authorList>
    </citation>
    <scope>NUCLEOTIDE SEQUENCE</scope>
    <source>
        <strain evidence="3">AT0</strain>
        <tissue evidence="3">Leaf</tissue>
    </source>
</reference>
<proteinExistence type="predicted"/>
<evidence type="ECO:0000256" key="1">
    <source>
        <dbReference type="SAM" id="Phobius"/>
    </source>
</evidence>
<gene>
    <name evidence="3" type="ORF">FEM48_Zijuj12G0102300</name>
</gene>
<keyword evidence="1" id="KW-1133">Transmembrane helix</keyword>
<name>A0A978UCQ7_ZIZJJ</name>
<evidence type="ECO:0000313" key="3">
    <source>
        <dbReference type="EMBL" id="KAH7512550.1"/>
    </source>
</evidence>
<evidence type="ECO:0000313" key="4">
    <source>
        <dbReference type="Proteomes" id="UP000813462"/>
    </source>
</evidence>
<comment type="caution">
    <text evidence="3">The sequence shown here is derived from an EMBL/GenBank/DDBJ whole genome shotgun (WGS) entry which is preliminary data.</text>
</comment>
<protein>
    <recommendedName>
        <fullName evidence="2">DUF2921 domain-containing protein</fullName>
    </recommendedName>
</protein>
<feature type="transmembrane region" description="Helical" evidence="1">
    <location>
        <begin position="26"/>
        <end position="45"/>
    </location>
</feature>
<keyword evidence="1" id="KW-0472">Membrane</keyword>
<dbReference type="InterPro" id="IPR057425">
    <property type="entry name" value="DUF2921_N"/>
</dbReference>
<dbReference type="PANTHER" id="PTHR33389:SF18">
    <property type="entry name" value="OS01G0677900 PROTEIN"/>
    <property type="match status" value="1"/>
</dbReference>
<feature type="domain" description="DUF2921" evidence="2">
    <location>
        <begin position="74"/>
        <end position="230"/>
    </location>
</feature>
<dbReference type="AlphaFoldDB" id="A0A978UCQ7"/>
<dbReference type="PANTHER" id="PTHR33389">
    <property type="entry name" value="FAMILY PROTEIN, PUTATIVE (DUF2921)-RELATED"/>
    <property type="match status" value="1"/>
</dbReference>
<feature type="domain" description="DUF2921" evidence="2">
    <location>
        <begin position="431"/>
        <end position="509"/>
    </location>
</feature>
<sequence length="523" mass="59077">MEKQSNTAIFNDSSITTSLGRCCYKLPWLLLLFLLSITFSSNFILSMTMSNSSDISYADHRASVVPEPTQEMFHYTNLSFPRLHNGNYRRGSNLTQNSSFQIPITCLEFHIRNVQTTGVQGLFRIKGYMVFHRENSYYSRGMYYHQNLEDSQPRDPIRFSLHGFWSESSGKLCMVGSSYDRIKRGNSLNLPAVFKLYNVKKSTSVGGLITGALQSLLSSENGPKFFEPISIMMFPRMNYEYSLILKKKYLVLEVNVFNLRYASHCGFAKNCTPFVWDFDYLPGIVSLNEIECSEDKQKLRATIKFRLSRYEEEAFYPNTTFAGEGCGIQRTTTFLLLSLRYPSIWTIGNMKSNVGDIWSNKGLTEFGYFDKIRIESSFQGLPIGVLGLNLSFNSTFASETTTNISTVATLSDVNLSRGVSIFNMSSRICISVNIFAEGVYDSAIGRLCMIGCRTPGLSVEQQTDIGFVDCEIRIDFQFPPVNSRNGSARVKASIESTRHKSDPLHFEPLVLSSVSDETYAAED</sequence>
<dbReference type="Pfam" id="PF25333">
    <property type="entry name" value="DUF2921_N"/>
    <property type="match status" value="2"/>
</dbReference>
<organism evidence="3 4">
    <name type="scientific">Ziziphus jujuba var. spinosa</name>
    <dbReference type="NCBI Taxonomy" id="714518"/>
    <lineage>
        <taxon>Eukaryota</taxon>
        <taxon>Viridiplantae</taxon>
        <taxon>Streptophyta</taxon>
        <taxon>Embryophyta</taxon>
        <taxon>Tracheophyta</taxon>
        <taxon>Spermatophyta</taxon>
        <taxon>Magnoliopsida</taxon>
        <taxon>eudicotyledons</taxon>
        <taxon>Gunneridae</taxon>
        <taxon>Pentapetalae</taxon>
        <taxon>rosids</taxon>
        <taxon>fabids</taxon>
        <taxon>Rosales</taxon>
        <taxon>Rhamnaceae</taxon>
        <taxon>Paliureae</taxon>
        <taxon>Ziziphus</taxon>
    </lineage>
</organism>
<dbReference type="Proteomes" id="UP000813462">
    <property type="component" value="Unassembled WGS sequence"/>
</dbReference>
<dbReference type="EMBL" id="JAEACU010000012">
    <property type="protein sequence ID" value="KAH7512550.1"/>
    <property type="molecule type" value="Genomic_DNA"/>
</dbReference>